<sequence>MVIVVQDYSGVSTRGEGQDGDTLAGEFADGERVDALGQIIGT</sequence>
<protein>
    <submittedName>
        <fullName evidence="1">Krueppel</fullName>
    </submittedName>
</protein>
<keyword evidence="2" id="KW-1185">Reference proteome</keyword>
<reference evidence="2" key="1">
    <citation type="submission" date="2013-09" db="EMBL/GenBank/DDBJ databases">
        <title>Corchorus olitorius genome sequencing.</title>
        <authorList>
            <person name="Alam M."/>
            <person name="Haque M.S."/>
            <person name="Islam M.S."/>
            <person name="Emdad E.M."/>
            <person name="Islam M.M."/>
            <person name="Ahmed B."/>
            <person name="Halim A."/>
            <person name="Hossen Q.M.M."/>
            <person name="Hossain M.Z."/>
            <person name="Ahmed R."/>
            <person name="Khan M.M."/>
            <person name="Islam R."/>
            <person name="Rashid M.M."/>
            <person name="Khan S.A."/>
            <person name="Rahman M.S."/>
            <person name="Alam M."/>
            <person name="Yahiya A.S."/>
            <person name="Khan M.S."/>
            <person name="Azam M.S."/>
            <person name="Haque T."/>
            <person name="Lashkar M.Z.H."/>
            <person name="Akhand A.I."/>
            <person name="Morshed G."/>
            <person name="Roy S."/>
            <person name="Uddin K.S."/>
            <person name="Rabeya T."/>
            <person name="Hossain A.S."/>
            <person name="Chowdhury A."/>
            <person name="Snigdha A.R."/>
            <person name="Mortoza M.S."/>
            <person name="Matin S.A."/>
            <person name="Hoque S.M.E."/>
            <person name="Islam M.K."/>
            <person name="Roy D.K."/>
            <person name="Haider R."/>
            <person name="Moosa M.M."/>
            <person name="Elias S.M."/>
            <person name="Hasan A.M."/>
            <person name="Jahan S."/>
            <person name="Shafiuddin M."/>
            <person name="Mahmood N."/>
            <person name="Shommy N.S."/>
        </authorList>
    </citation>
    <scope>NUCLEOTIDE SEQUENCE [LARGE SCALE GENOMIC DNA]</scope>
    <source>
        <strain evidence="2">cv. O-4</strain>
    </source>
</reference>
<dbReference type="AlphaFoldDB" id="A0A1R3GGI7"/>
<gene>
    <name evidence="1" type="ORF">COLO4_35474</name>
</gene>
<comment type="caution">
    <text evidence="1">The sequence shown here is derived from an EMBL/GenBank/DDBJ whole genome shotgun (WGS) entry which is preliminary data.</text>
</comment>
<dbReference type="EMBL" id="AWUE01022619">
    <property type="protein sequence ID" value="OMO57215.1"/>
    <property type="molecule type" value="Genomic_DNA"/>
</dbReference>
<accession>A0A1R3GGI7</accession>
<name>A0A1R3GGI7_9ROSI</name>
<evidence type="ECO:0000313" key="2">
    <source>
        <dbReference type="Proteomes" id="UP000187203"/>
    </source>
</evidence>
<evidence type="ECO:0000313" key="1">
    <source>
        <dbReference type="EMBL" id="OMO57215.1"/>
    </source>
</evidence>
<organism evidence="1 2">
    <name type="scientific">Corchorus olitorius</name>
    <dbReference type="NCBI Taxonomy" id="93759"/>
    <lineage>
        <taxon>Eukaryota</taxon>
        <taxon>Viridiplantae</taxon>
        <taxon>Streptophyta</taxon>
        <taxon>Embryophyta</taxon>
        <taxon>Tracheophyta</taxon>
        <taxon>Spermatophyta</taxon>
        <taxon>Magnoliopsida</taxon>
        <taxon>eudicotyledons</taxon>
        <taxon>Gunneridae</taxon>
        <taxon>Pentapetalae</taxon>
        <taxon>rosids</taxon>
        <taxon>malvids</taxon>
        <taxon>Malvales</taxon>
        <taxon>Malvaceae</taxon>
        <taxon>Grewioideae</taxon>
        <taxon>Apeibeae</taxon>
        <taxon>Corchorus</taxon>
    </lineage>
</organism>
<proteinExistence type="predicted"/>
<dbReference type="Proteomes" id="UP000187203">
    <property type="component" value="Unassembled WGS sequence"/>
</dbReference>